<dbReference type="Gene3D" id="1.10.10.10">
    <property type="entry name" value="Winged helix-like DNA-binding domain superfamily/Winged helix DNA-binding domain"/>
    <property type="match status" value="1"/>
</dbReference>
<accession>A0A3S0HQR9</accession>
<comment type="caution">
    <text evidence="5">The sequence shown here is derived from an EMBL/GenBank/DDBJ whole genome shotgun (WGS) entry which is preliminary data.</text>
</comment>
<keyword evidence="1" id="KW-0805">Transcription regulation</keyword>
<dbReference type="Proteomes" id="UP000267400">
    <property type="component" value="Unassembled WGS sequence"/>
</dbReference>
<dbReference type="PANTHER" id="PTHR33204:SF18">
    <property type="entry name" value="TRANSCRIPTIONAL REGULATORY PROTEIN"/>
    <property type="match status" value="1"/>
</dbReference>
<evidence type="ECO:0000259" key="4">
    <source>
        <dbReference type="PROSITE" id="PS51118"/>
    </source>
</evidence>
<dbReference type="SMART" id="SM00418">
    <property type="entry name" value="HTH_ARSR"/>
    <property type="match status" value="1"/>
</dbReference>
<keyword evidence="2" id="KW-0238">DNA-binding</keyword>
<dbReference type="RefSeq" id="WP_126486870.1">
    <property type="nucleotide sequence ID" value="NZ_RXNS01000025.1"/>
</dbReference>
<dbReference type="AlphaFoldDB" id="A0A3S0HQR9"/>
<gene>
    <name evidence="5" type="ORF">EKG36_19100</name>
</gene>
<evidence type="ECO:0000256" key="3">
    <source>
        <dbReference type="ARBA" id="ARBA00023163"/>
    </source>
</evidence>
<dbReference type="SUPFAM" id="SSF55718">
    <property type="entry name" value="SCP-like"/>
    <property type="match status" value="1"/>
</dbReference>
<dbReference type="OrthoDB" id="9807069at2"/>
<protein>
    <submittedName>
        <fullName evidence="5">Transcriptional regulator</fullName>
    </submittedName>
</protein>
<dbReference type="PROSITE" id="PS51118">
    <property type="entry name" value="HTH_HXLR"/>
    <property type="match status" value="1"/>
</dbReference>
<keyword evidence="6" id="KW-1185">Reference proteome</keyword>
<dbReference type="GO" id="GO:0003677">
    <property type="term" value="F:DNA binding"/>
    <property type="evidence" value="ECO:0007669"/>
    <property type="project" value="UniProtKB-KW"/>
</dbReference>
<organism evidence="5 6">
    <name type="scientific">Halomonas nitroreducens</name>
    <dbReference type="NCBI Taxonomy" id="447425"/>
    <lineage>
        <taxon>Bacteria</taxon>
        <taxon>Pseudomonadati</taxon>
        <taxon>Pseudomonadota</taxon>
        <taxon>Gammaproteobacteria</taxon>
        <taxon>Oceanospirillales</taxon>
        <taxon>Halomonadaceae</taxon>
        <taxon>Halomonas</taxon>
    </lineage>
</organism>
<dbReference type="InterPro" id="IPR002577">
    <property type="entry name" value="HTH_HxlR"/>
</dbReference>
<dbReference type="InterPro" id="IPR036527">
    <property type="entry name" value="SCP2_sterol-bd_dom_sf"/>
</dbReference>
<dbReference type="InterPro" id="IPR011991">
    <property type="entry name" value="ArsR-like_HTH"/>
</dbReference>
<keyword evidence="3" id="KW-0804">Transcription</keyword>
<feature type="domain" description="HTH hxlR-type" evidence="4">
    <location>
        <begin position="9"/>
        <end position="105"/>
    </location>
</feature>
<evidence type="ECO:0000256" key="1">
    <source>
        <dbReference type="ARBA" id="ARBA00023015"/>
    </source>
</evidence>
<dbReference type="InterPro" id="IPR036388">
    <property type="entry name" value="WH-like_DNA-bd_sf"/>
</dbReference>
<dbReference type="EMBL" id="RXNS01000025">
    <property type="protein sequence ID" value="RTQ98337.1"/>
    <property type="molecule type" value="Genomic_DNA"/>
</dbReference>
<dbReference type="PANTHER" id="PTHR33204">
    <property type="entry name" value="TRANSCRIPTIONAL REGULATOR, MARR FAMILY"/>
    <property type="match status" value="1"/>
</dbReference>
<dbReference type="GO" id="GO:0003700">
    <property type="term" value="F:DNA-binding transcription factor activity"/>
    <property type="evidence" value="ECO:0007669"/>
    <property type="project" value="InterPro"/>
</dbReference>
<dbReference type="SUPFAM" id="SSF46785">
    <property type="entry name" value="Winged helix' DNA-binding domain"/>
    <property type="match status" value="1"/>
</dbReference>
<name>A0A3S0HQR9_9GAMM</name>
<evidence type="ECO:0000313" key="6">
    <source>
        <dbReference type="Proteomes" id="UP000267400"/>
    </source>
</evidence>
<dbReference type="InterPro" id="IPR001845">
    <property type="entry name" value="HTH_ArsR_DNA-bd_dom"/>
</dbReference>
<dbReference type="CDD" id="cd00090">
    <property type="entry name" value="HTH_ARSR"/>
    <property type="match status" value="1"/>
</dbReference>
<sequence length="232" mass="26253">MTKGYGQFCPVAKAAEIVAERWTPLVMRELLCGSHHFNDLRRGVPLMSPSLLSQRLKRLEDEGLVTRREAPGGGSEYRLTEAGEALQPVIESLGAWGKRWVRRQADGDDLDPGLLMWDIHRRLRIDRFPAKRTVLHVEFTDMPARRRFYWLVIDRGQVDVCLKDPGFTVDLSLAVPLPVLTDIWLGDRSLQAARRNGELDLRGPAELRRRLAGWLRLSLFAGVERAAPGEAP</sequence>
<reference evidence="5 6" key="1">
    <citation type="submission" date="2018-12" db="EMBL/GenBank/DDBJ databases">
        <authorList>
            <person name="Yu L."/>
        </authorList>
    </citation>
    <scope>NUCLEOTIDE SEQUENCE [LARGE SCALE GENOMIC DNA]</scope>
    <source>
        <strain evidence="5 6">11S</strain>
    </source>
</reference>
<proteinExistence type="predicted"/>
<dbReference type="InterPro" id="IPR036390">
    <property type="entry name" value="WH_DNA-bd_sf"/>
</dbReference>
<evidence type="ECO:0000313" key="5">
    <source>
        <dbReference type="EMBL" id="RTQ98337.1"/>
    </source>
</evidence>
<evidence type="ECO:0000256" key="2">
    <source>
        <dbReference type="ARBA" id="ARBA00023125"/>
    </source>
</evidence>
<dbReference type="Pfam" id="PF01638">
    <property type="entry name" value="HxlR"/>
    <property type="match status" value="1"/>
</dbReference>